<evidence type="ECO:0000256" key="1">
    <source>
        <dbReference type="ARBA" id="ARBA00004651"/>
    </source>
</evidence>
<name>A0A6C0GJV1_9BACT</name>
<evidence type="ECO:0000313" key="9">
    <source>
        <dbReference type="EMBL" id="QHT67910.1"/>
    </source>
</evidence>
<feature type="transmembrane region" description="Helical" evidence="7">
    <location>
        <begin position="382"/>
        <end position="403"/>
    </location>
</feature>
<evidence type="ECO:0000256" key="5">
    <source>
        <dbReference type="ARBA" id="ARBA00022989"/>
    </source>
</evidence>
<reference evidence="9 10" key="1">
    <citation type="submission" date="2020-01" db="EMBL/GenBank/DDBJ databases">
        <authorList>
            <person name="Kim M.K."/>
        </authorList>
    </citation>
    <scope>NUCLEOTIDE SEQUENCE [LARGE SCALE GENOMIC DNA]</scope>
    <source>
        <strain evidence="9 10">172606-1</strain>
    </source>
</reference>
<dbReference type="RefSeq" id="WP_162443932.1">
    <property type="nucleotide sequence ID" value="NZ_CP048222.1"/>
</dbReference>
<accession>A0A6C0GJV1</accession>
<dbReference type="EMBL" id="CP048222">
    <property type="protein sequence ID" value="QHT67910.1"/>
    <property type="molecule type" value="Genomic_DNA"/>
</dbReference>
<feature type="transmembrane region" description="Helical" evidence="7">
    <location>
        <begin position="181"/>
        <end position="201"/>
    </location>
</feature>
<feature type="transmembrane region" description="Helical" evidence="7">
    <location>
        <begin position="325"/>
        <end position="344"/>
    </location>
</feature>
<evidence type="ECO:0000259" key="8">
    <source>
        <dbReference type="PROSITE" id="PS50850"/>
    </source>
</evidence>
<keyword evidence="2" id="KW-0813">Transport</keyword>
<evidence type="ECO:0000256" key="2">
    <source>
        <dbReference type="ARBA" id="ARBA00022448"/>
    </source>
</evidence>
<sequence length="551" mass="60270">MIAPPSPVPDSKISLWTPFTFSLFRAIWIASLVSNIGTWMQNVAGVWLVTILTTSTLLVALMQTATSLPSFLLSVPAGALADLTDRRRMLLFTQGFMACMATLLGTLTLMGNISALGVLSFTFLLGMGAALNGPVWQTITPELIPRPVLPFALTLNGVSINVARAVGPAIGGVIISYFSPGYVFLLNGVSFLGTWIVIYSWKRKVAVSSVPAENFIGALRAGVRYVQYSPAIYAILIRAFSFSFGASAMWALLSIVVARRLQLDSSAYGVMLSWLGAGAVSGAFTTGIINRRFTVNQRVLIAIVIFTGTNLSLAFFPAAYWLYPVMFLSGMAWLMIMTSFNTTVQLNLPKWVQARVLSIYMLVFQGGMALGSVTWGTLADHFSLWIALVAAAVWLLLSAFLAIPFPISPAENLNLTPAEHWPEPTVQGDIDPDDGPVVVMVEYMVKVADIPAFRQAVDQLVRLRLRDGALRAGVFTDVTNPSRITEFFYVATWGEHQRQHHRFTKEDLAIETRVIHFHTGSVPPRVTHYIAFPKAPNVDIAPPFENMEGQS</sequence>
<keyword evidence="5 7" id="KW-1133">Transmembrane helix</keyword>
<gene>
    <name evidence="9" type="ORF">GXP67_15320</name>
</gene>
<dbReference type="GO" id="GO:0005886">
    <property type="term" value="C:plasma membrane"/>
    <property type="evidence" value="ECO:0007669"/>
    <property type="project" value="UniProtKB-SubCell"/>
</dbReference>
<evidence type="ECO:0000256" key="4">
    <source>
        <dbReference type="ARBA" id="ARBA00022692"/>
    </source>
</evidence>
<evidence type="ECO:0000256" key="6">
    <source>
        <dbReference type="ARBA" id="ARBA00023136"/>
    </source>
</evidence>
<keyword evidence="4 7" id="KW-0812">Transmembrane</keyword>
<protein>
    <submittedName>
        <fullName evidence="9">MFS transporter</fullName>
    </submittedName>
</protein>
<feature type="transmembrane region" description="Helical" evidence="7">
    <location>
        <begin position="90"/>
        <end position="110"/>
    </location>
</feature>
<dbReference type="SUPFAM" id="SSF103473">
    <property type="entry name" value="MFS general substrate transporter"/>
    <property type="match status" value="1"/>
</dbReference>
<dbReference type="PROSITE" id="PS50850">
    <property type="entry name" value="MFS"/>
    <property type="match status" value="1"/>
</dbReference>
<dbReference type="Gene3D" id="1.20.1250.20">
    <property type="entry name" value="MFS general substrate transporter like domains"/>
    <property type="match status" value="1"/>
</dbReference>
<feature type="transmembrane region" description="Helical" evidence="7">
    <location>
        <begin position="15"/>
        <end position="36"/>
    </location>
</feature>
<feature type="domain" description="Major facilitator superfamily (MFS) profile" evidence="8">
    <location>
        <begin position="23"/>
        <end position="410"/>
    </location>
</feature>
<dbReference type="PANTHER" id="PTHR23513:SF11">
    <property type="entry name" value="STAPHYLOFERRIN A TRANSPORTER"/>
    <property type="match status" value="1"/>
</dbReference>
<feature type="transmembrane region" description="Helical" evidence="7">
    <location>
        <begin position="265"/>
        <end position="287"/>
    </location>
</feature>
<comment type="subcellular location">
    <subcellularLocation>
        <location evidence="1">Cell membrane</location>
        <topology evidence="1">Multi-pass membrane protein</topology>
    </subcellularLocation>
</comment>
<dbReference type="InterPro" id="IPR036259">
    <property type="entry name" value="MFS_trans_sf"/>
</dbReference>
<evidence type="ECO:0000256" key="3">
    <source>
        <dbReference type="ARBA" id="ARBA00022475"/>
    </source>
</evidence>
<dbReference type="CDD" id="cd06173">
    <property type="entry name" value="MFS_MefA_like"/>
    <property type="match status" value="1"/>
</dbReference>
<proteinExistence type="predicted"/>
<keyword evidence="3" id="KW-1003">Cell membrane</keyword>
<organism evidence="9 10">
    <name type="scientific">Rhodocytophaga rosea</name>
    <dbReference type="NCBI Taxonomy" id="2704465"/>
    <lineage>
        <taxon>Bacteria</taxon>
        <taxon>Pseudomonadati</taxon>
        <taxon>Bacteroidota</taxon>
        <taxon>Cytophagia</taxon>
        <taxon>Cytophagales</taxon>
        <taxon>Rhodocytophagaceae</taxon>
        <taxon>Rhodocytophaga</taxon>
    </lineage>
</organism>
<dbReference type="AlphaFoldDB" id="A0A6C0GJV1"/>
<dbReference type="Pfam" id="PF05977">
    <property type="entry name" value="MFS_3"/>
    <property type="match status" value="1"/>
</dbReference>
<dbReference type="InterPro" id="IPR020846">
    <property type="entry name" value="MFS_dom"/>
</dbReference>
<dbReference type="PANTHER" id="PTHR23513">
    <property type="entry name" value="INTEGRAL MEMBRANE EFFLUX PROTEIN-RELATED"/>
    <property type="match status" value="1"/>
</dbReference>
<dbReference type="GO" id="GO:0022857">
    <property type="term" value="F:transmembrane transporter activity"/>
    <property type="evidence" value="ECO:0007669"/>
    <property type="project" value="InterPro"/>
</dbReference>
<dbReference type="InterPro" id="IPR010290">
    <property type="entry name" value="TM_effector"/>
</dbReference>
<dbReference type="Proteomes" id="UP000480178">
    <property type="component" value="Chromosome"/>
</dbReference>
<feature type="transmembrane region" description="Helical" evidence="7">
    <location>
        <begin position="116"/>
        <end position="136"/>
    </location>
</feature>
<feature type="transmembrane region" description="Helical" evidence="7">
    <location>
        <begin position="356"/>
        <end position="376"/>
    </location>
</feature>
<dbReference type="KEGG" id="rhoz:GXP67_15320"/>
<keyword evidence="6 7" id="KW-0472">Membrane</keyword>
<feature type="transmembrane region" description="Helical" evidence="7">
    <location>
        <begin position="231"/>
        <end position="253"/>
    </location>
</feature>
<keyword evidence="10" id="KW-1185">Reference proteome</keyword>
<evidence type="ECO:0000256" key="7">
    <source>
        <dbReference type="SAM" id="Phobius"/>
    </source>
</evidence>
<feature type="transmembrane region" description="Helical" evidence="7">
    <location>
        <begin position="299"/>
        <end position="319"/>
    </location>
</feature>
<feature type="transmembrane region" description="Helical" evidence="7">
    <location>
        <begin position="43"/>
        <end position="61"/>
    </location>
</feature>
<evidence type="ECO:0000313" key="10">
    <source>
        <dbReference type="Proteomes" id="UP000480178"/>
    </source>
</evidence>